<evidence type="ECO:0000256" key="4">
    <source>
        <dbReference type="ARBA" id="ARBA00023136"/>
    </source>
</evidence>
<accession>Q3SJB4</accession>
<comment type="subcellular location">
    <subcellularLocation>
        <location evidence="7">Cell outer membrane</location>
    </subcellularLocation>
    <subcellularLocation>
        <location evidence="1">Membrane</location>
    </subcellularLocation>
</comment>
<keyword evidence="3 9" id="KW-0732">Signal</keyword>
<feature type="signal peptide" evidence="9">
    <location>
        <begin position="1"/>
        <end position="20"/>
    </location>
</feature>
<evidence type="ECO:0000313" key="12">
    <source>
        <dbReference type="Proteomes" id="UP000008291"/>
    </source>
</evidence>
<organism evidence="11 12">
    <name type="scientific">Thiobacillus denitrificans (strain ATCC 25259 / T1)</name>
    <dbReference type="NCBI Taxonomy" id="292415"/>
    <lineage>
        <taxon>Bacteria</taxon>
        <taxon>Pseudomonadati</taxon>
        <taxon>Pseudomonadota</taxon>
        <taxon>Betaproteobacteria</taxon>
        <taxon>Nitrosomonadales</taxon>
        <taxon>Thiobacillaceae</taxon>
        <taxon>Thiobacillus</taxon>
    </lineage>
</organism>
<comment type="similarity">
    <text evidence="6">Belongs to the bacterial secretin family.</text>
</comment>
<evidence type="ECO:0000256" key="3">
    <source>
        <dbReference type="ARBA" id="ARBA00022729"/>
    </source>
</evidence>
<dbReference type="Pfam" id="PF00263">
    <property type="entry name" value="Secretin"/>
    <property type="match status" value="1"/>
</dbReference>
<dbReference type="HOGENOM" id="CLU_017432_1_0_4"/>
<evidence type="ECO:0000313" key="11">
    <source>
        <dbReference type="EMBL" id="AAZ97253.1"/>
    </source>
</evidence>
<keyword evidence="2 7" id="KW-0813">Transport</keyword>
<dbReference type="SMART" id="SM00965">
    <property type="entry name" value="STN"/>
    <property type="match status" value="1"/>
</dbReference>
<dbReference type="SUPFAM" id="SSF48452">
    <property type="entry name" value="TPR-like"/>
    <property type="match status" value="1"/>
</dbReference>
<dbReference type="eggNOG" id="COG3063">
    <property type="taxonomic scope" value="Bacteria"/>
</dbReference>
<gene>
    <name evidence="11" type="ordered locus">Tbd_1300</name>
</gene>
<feature type="compositionally biased region" description="Low complexity" evidence="8">
    <location>
        <begin position="633"/>
        <end position="651"/>
    </location>
</feature>
<evidence type="ECO:0000256" key="6">
    <source>
        <dbReference type="RuleBase" id="RU004003"/>
    </source>
</evidence>
<dbReference type="eggNOG" id="COG4796">
    <property type="taxonomic scope" value="Bacteria"/>
</dbReference>
<keyword evidence="5" id="KW-0998">Cell outer membrane</keyword>
<protein>
    <submittedName>
        <fullName evidence="11">Type II secretion system protein D</fullName>
    </submittedName>
</protein>
<dbReference type="PRINTS" id="PR01032">
    <property type="entry name" value="PHAGEIV"/>
</dbReference>
<feature type="chain" id="PRO_5004229021" evidence="9">
    <location>
        <begin position="21"/>
        <end position="667"/>
    </location>
</feature>
<evidence type="ECO:0000259" key="10">
    <source>
        <dbReference type="SMART" id="SM00965"/>
    </source>
</evidence>
<reference evidence="11 12" key="1">
    <citation type="journal article" date="2006" name="J. Bacteriol.">
        <title>The genome sequence of the obligately chemolithoautotrophic, facultatively anaerobic bacterium Thiobacillus denitrificans.</title>
        <authorList>
            <person name="Beller H.R."/>
            <person name="Chain P.S."/>
            <person name="Letain T.E."/>
            <person name="Chakicherla A."/>
            <person name="Larimer F.W."/>
            <person name="Richardson P.M."/>
            <person name="Coleman M.A."/>
            <person name="Wood A.P."/>
            <person name="Kelly D.P."/>
        </authorList>
    </citation>
    <scope>NUCLEOTIDE SEQUENCE [LARGE SCALE GENOMIC DNA]</scope>
    <source>
        <strain evidence="11 12">ATCC 25259</strain>
    </source>
</reference>
<dbReference type="Gene3D" id="3.30.1370.120">
    <property type="match status" value="1"/>
</dbReference>
<dbReference type="PANTHER" id="PTHR30332:SF17">
    <property type="entry name" value="TYPE IV PILIATION SYSTEM PROTEIN DR_0774-RELATED"/>
    <property type="match status" value="1"/>
</dbReference>
<dbReference type="InterPro" id="IPR001775">
    <property type="entry name" value="GspD/PilQ"/>
</dbReference>
<sequence>MKTKHVVVSLVCVLGLSGCAADRAFTRGKGMLEQGQTEAGLREVEKAARIAPENKEYRIYLARQREGSINTLLGEAEQARRTGRLDAAEQAFRRALALDAENRRAADGLEAVATARKHRVLLAEAETLAVQGNLAAAATKLDTVLAEDPRSAEGRALKTRLAALKAEKRSELPGLRSLFEKPITLEFRNADLKAIFEVISRSAGINFIFDKDVRQDLVASIFVRNTRIESAIDFLLMSNQLAKKVLNENTVLVYPNIPAKTRDYQDLRAKTFYLASMDAKQALNIVKTIVKTRDVVIDEKLNTLVMRDTPDAIRLAEKLLGSQDLAESEVLLEVEVLEVSRSRLSDIGITPPTEATFRTLGPSGAPSTTLADLKGLNSGLIGVSSLSASVRARMDNGDTNLLANPRIRVKNREKAKVHIGERVPIITTTVTSAGTTSFLPETVNYLDVGIKFEVEPLISLNDEVTIKVALEVSSLGQKSVTKSGSEVYRVGTRNASTTLALRDGETQALAGLISDEERETVNGIPGFGRIPAIGRLFASKSNSTDKTEIVLLITPHIVRNLDRTALTASDFAAGTDSAAGSAPVTLQAITPEVMRAVEEGTAGAPGAAPAAPADAPAGGQAPAGVEIGREPAAEGGDAAGEPAAAQDAEPGNAAPEPSADGDAQEGS</sequence>
<dbReference type="PROSITE" id="PS51257">
    <property type="entry name" value="PROKAR_LIPOPROTEIN"/>
    <property type="match status" value="1"/>
</dbReference>
<dbReference type="Pfam" id="PF03958">
    <property type="entry name" value="Secretin_N"/>
    <property type="match status" value="1"/>
</dbReference>
<dbReference type="KEGG" id="tbd:Tbd_1300"/>
<dbReference type="InterPro" id="IPR011662">
    <property type="entry name" value="Secretin/TonB_short_N"/>
</dbReference>
<dbReference type="PANTHER" id="PTHR30332">
    <property type="entry name" value="PROBABLE GENERAL SECRETION PATHWAY PROTEIN D"/>
    <property type="match status" value="1"/>
</dbReference>
<keyword evidence="4" id="KW-0472">Membrane</keyword>
<dbReference type="GO" id="GO:0015627">
    <property type="term" value="C:type II protein secretion system complex"/>
    <property type="evidence" value="ECO:0007669"/>
    <property type="project" value="TreeGrafter"/>
</dbReference>
<dbReference type="InterPro" id="IPR004846">
    <property type="entry name" value="T2SS/T3SS_dom"/>
</dbReference>
<evidence type="ECO:0000256" key="2">
    <source>
        <dbReference type="ARBA" id="ARBA00022448"/>
    </source>
</evidence>
<feature type="region of interest" description="Disordered" evidence="8">
    <location>
        <begin position="601"/>
        <end position="667"/>
    </location>
</feature>
<feature type="compositionally biased region" description="Low complexity" evidence="8">
    <location>
        <begin position="602"/>
        <end position="624"/>
    </location>
</feature>
<dbReference type="EMBL" id="CP000116">
    <property type="protein sequence ID" value="AAZ97253.1"/>
    <property type="molecule type" value="Genomic_DNA"/>
</dbReference>
<dbReference type="GO" id="GO:0009279">
    <property type="term" value="C:cell outer membrane"/>
    <property type="evidence" value="ECO:0007669"/>
    <property type="project" value="UniProtKB-SubCell"/>
</dbReference>
<dbReference type="InterPro" id="IPR038591">
    <property type="entry name" value="NolW-like_sf"/>
</dbReference>
<dbReference type="AlphaFoldDB" id="Q3SJB4"/>
<evidence type="ECO:0000256" key="9">
    <source>
        <dbReference type="SAM" id="SignalP"/>
    </source>
</evidence>
<proteinExistence type="inferred from homology"/>
<name>Q3SJB4_THIDA</name>
<evidence type="ECO:0000256" key="1">
    <source>
        <dbReference type="ARBA" id="ARBA00004370"/>
    </source>
</evidence>
<evidence type="ECO:0000256" key="8">
    <source>
        <dbReference type="SAM" id="MobiDB-lite"/>
    </source>
</evidence>
<dbReference type="RefSeq" id="WP_011311812.1">
    <property type="nucleotide sequence ID" value="NC_007404.1"/>
</dbReference>
<dbReference type="Gene3D" id="1.25.40.10">
    <property type="entry name" value="Tetratricopeptide repeat domain"/>
    <property type="match status" value="1"/>
</dbReference>
<dbReference type="PRINTS" id="PR00811">
    <property type="entry name" value="BCTERIALGSPD"/>
</dbReference>
<dbReference type="STRING" id="292415.Tbd_1300"/>
<dbReference type="OrthoDB" id="9775455at2"/>
<dbReference type="InterPro" id="IPR050810">
    <property type="entry name" value="Bact_Secretion_Sys_Channel"/>
</dbReference>
<dbReference type="GO" id="GO:0009306">
    <property type="term" value="P:protein secretion"/>
    <property type="evidence" value="ECO:0007669"/>
    <property type="project" value="InterPro"/>
</dbReference>
<evidence type="ECO:0000256" key="5">
    <source>
        <dbReference type="ARBA" id="ARBA00023237"/>
    </source>
</evidence>
<dbReference type="Proteomes" id="UP000008291">
    <property type="component" value="Chromosome"/>
</dbReference>
<dbReference type="InterPro" id="IPR005644">
    <property type="entry name" value="NolW-like"/>
</dbReference>
<evidence type="ECO:0000256" key="7">
    <source>
        <dbReference type="RuleBase" id="RU004004"/>
    </source>
</evidence>
<dbReference type="InterPro" id="IPR011990">
    <property type="entry name" value="TPR-like_helical_dom_sf"/>
</dbReference>
<keyword evidence="12" id="KW-1185">Reference proteome</keyword>
<feature type="domain" description="Secretin/TonB short N-terminal" evidence="10">
    <location>
        <begin position="205"/>
        <end position="256"/>
    </location>
</feature>